<evidence type="ECO:0000313" key="2">
    <source>
        <dbReference type="Proteomes" id="UP001501705"/>
    </source>
</evidence>
<reference evidence="2" key="1">
    <citation type="journal article" date="2019" name="Int. J. Syst. Evol. Microbiol.">
        <title>The Global Catalogue of Microorganisms (GCM) 10K type strain sequencing project: providing services to taxonomists for standard genome sequencing and annotation.</title>
        <authorList>
            <consortium name="The Broad Institute Genomics Platform"/>
            <consortium name="The Broad Institute Genome Sequencing Center for Infectious Disease"/>
            <person name="Wu L."/>
            <person name="Ma J."/>
        </authorList>
    </citation>
    <scope>NUCLEOTIDE SEQUENCE [LARGE SCALE GENOMIC DNA]</scope>
    <source>
        <strain evidence="2">JCM 15572</strain>
    </source>
</reference>
<dbReference type="Proteomes" id="UP001501705">
    <property type="component" value="Unassembled WGS sequence"/>
</dbReference>
<comment type="caution">
    <text evidence="1">The sequence shown here is derived from an EMBL/GenBank/DDBJ whole genome shotgun (WGS) entry which is preliminary data.</text>
</comment>
<protein>
    <submittedName>
        <fullName evidence="1">YdeI/OmpD-associated family protein</fullName>
    </submittedName>
</protein>
<gene>
    <name evidence="1" type="ORF">GCM10009804_68310</name>
</gene>
<name>A0ABP4Q6S8_9ACTN</name>
<dbReference type="EMBL" id="BAAAPH010000031">
    <property type="protein sequence ID" value="GAA1602154.1"/>
    <property type="molecule type" value="Genomic_DNA"/>
</dbReference>
<organism evidence="1 2">
    <name type="scientific">Kribbella hippodromi</name>
    <dbReference type="NCBI Taxonomy" id="434347"/>
    <lineage>
        <taxon>Bacteria</taxon>
        <taxon>Bacillati</taxon>
        <taxon>Actinomycetota</taxon>
        <taxon>Actinomycetes</taxon>
        <taxon>Propionibacteriales</taxon>
        <taxon>Kribbellaceae</taxon>
        <taxon>Kribbella</taxon>
    </lineage>
</organism>
<proteinExistence type="predicted"/>
<dbReference type="Pfam" id="PF13376">
    <property type="entry name" value="OmdA"/>
    <property type="match status" value="1"/>
</dbReference>
<sequence length="195" mass="21977">MTSELIVVDAAAWRAWLDERHADQPEGVWLVLARKGFTTPTSLTYAEALDEALCYGWIDGQKKSRDERTSVQRFTPRRARSTWSQRNVGKVAQLEADGRMHSAGRAEVERAKADGRWEKAYAAPSKQEVPEDLAAALAAEPKAQAMFEILTSANRFAVVYRVNGAKRPETRARRIAQFVEQLSRGETVYPQKRTL</sequence>
<keyword evidence="2" id="KW-1185">Reference proteome</keyword>
<evidence type="ECO:0000313" key="1">
    <source>
        <dbReference type="EMBL" id="GAA1602154.1"/>
    </source>
</evidence>
<accession>A0ABP4Q6S8</accession>
<dbReference type="RefSeq" id="WP_344240373.1">
    <property type="nucleotide sequence ID" value="NZ_BAAAPH010000031.1"/>
</dbReference>